<reference evidence="1 2" key="1">
    <citation type="submission" date="2020-11" db="EMBL/GenBank/DDBJ databases">
        <title>Whole Genome sequence of MDR strain of Klebsiella pneumoniae K219 isolated from sputum.</title>
        <authorList>
            <person name="Aditi B.P."/>
            <person name="Mahalakshmi K."/>
            <person name="Naveen Kumar V."/>
        </authorList>
    </citation>
    <scope>NUCLEOTIDE SEQUENCE [LARGE SCALE GENOMIC DNA]</scope>
    <source>
        <strain evidence="1 2">K219</strain>
    </source>
</reference>
<evidence type="ECO:0000313" key="1">
    <source>
        <dbReference type="EMBL" id="QPG07957.1"/>
    </source>
</evidence>
<dbReference type="EMBL" id="CP064820">
    <property type="protein sequence ID" value="QPG07957.1"/>
    <property type="molecule type" value="Genomic_DNA"/>
</dbReference>
<organism evidence="1 2">
    <name type="scientific">Klebsiella pneumoniae subsp. pneumoniae</name>
    <dbReference type="NCBI Taxonomy" id="72407"/>
    <lineage>
        <taxon>Bacteria</taxon>
        <taxon>Pseudomonadati</taxon>
        <taxon>Pseudomonadota</taxon>
        <taxon>Gammaproteobacteria</taxon>
        <taxon>Enterobacterales</taxon>
        <taxon>Enterobacteriaceae</taxon>
        <taxon>Klebsiella/Raoultella group</taxon>
        <taxon>Klebsiella</taxon>
        <taxon>Klebsiella pneumoniae complex</taxon>
    </lineage>
</organism>
<evidence type="ECO:0000313" key="2">
    <source>
        <dbReference type="Proteomes" id="UP000594592"/>
    </source>
</evidence>
<sequence length="84" mass="9622">MSNVTHQPKIGFVSWAARNIKKRLRLLNEQLKLSIEIDRKRGCIASFFLTSHPLGEWIFSMGVSIPDLSIWSMNNQFTFLIAGD</sequence>
<proteinExistence type="predicted"/>
<dbReference type="AlphaFoldDB" id="A0A7S9HFE9"/>
<dbReference type="Proteomes" id="UP000594592">
    <property type="component" value="Chromosome"/>
</dbReference>
<accession>A0A7S9HFE9</accession>
<protein>
    <submittedName>
        <fullName evidence="1">Uncharacterized protein</fullName>
    </submittedName>
</protein>
<name>A0A7S9HFE9_KLEPN</name>
<gene>
    <name evidence="1" type="ORF">IUJ34_04130</name>
</gene>